<evidence type="ECO:0000313" key="6">
    <source>
        <dbReference type="Proteomes" id="UP000027946"/>
    </source>
</evidence>
<dbReference type="EMBL" id="JJMM01000004">
    <property type="protein sequence ID" value="KDR96252.1"/>
    <property type="molecule type" value="Genomic_DNA"/>
</dbReference>
<dbReference type="SUPFAM" id="SSF56784">
    <property type="entry name" value="HAD-like"/>
    <property type="match status" value="1"/>
</dbReference>
<dbReference type="PANTHER" id="PTHR35134:SF2">
    <property type="entry name" value="NUCLEOTIDASE YQFW-RELATED"/>
    <property type="match status" value="1"/>
</dbReference>
<dbReference type="PIRSF" id="PIRSF021362">
    <property type="entry name" value="UCP021362_HAD"/>
    <property type="match status" value="1"/>
</dbReference>
<dbReference type="GO" id="GO:0009264">
    <property type="term" value="P:deoxyribonucleotide catabolic process"/>
    <property type="evidence" value="ECO:0007669"/>
    <property type="project" value="InterPro"/>
</dbReference>
<keyword evidence="2 3" id="KW-0378">Hydrolase</keyword>
<dbReference type="Pfam" id="PF06941">
    <property type="entry name" value="NT5C"/>
    <property type="match status" value="1"/>
</dbReference>
<evidence type="ECO:0000256" key="3">
    <source>
        <dbReference type="PIRNR" id="PIRNR021362"/>
    </source>
</evidence>
<dbReference type="InterPro" id="IPR023214">
    <property type="entry name" value="HAD_sf"/>
</dbReference>
<dbReference type="GO" id="GO:0008253">
    <property type="term" value="F:5'-nucleotidase activity"/>
    <property type="evidence" value="ECO:0007669"/>
    <property type="project" value="InterPro"/>
</dbReference>
<dbReference type="AlphaFoldDB" id="A0A069RPZ4"/>
<dbReference type="InterPro" id="IPR036412">
    <property type="entry name" value="HAD-like_sf"/>
</dbReference>
<name>A0A069RPZ4_PEPLI</name>
<dbReference type="STRING" id="1121324.CLIT_4c00890"/>
<reference evidence="5 6" key="1">
    <citation type="submission" date="2014-03" db="EMBL/GenBank/DDBJ databases">
        <title>Genome sequence of Clostridium litorale W6, DSM 5388.</title>
        <authorList>
            <person name="Poehlein A."/>
            <person name="Jagirdar A."/>
            <person name="Khonsari B."/>
            <person name="Chibani C.M."/>
            <person name="Gutierrez Gutierrez D.A."/>
            <person name="Davydova E."/>
            <person name="Alghaithi H.S."/>
            <person name="Nair K.P."/>
            <person name="Dhamotharan K."/>
            <person name="Chandran L."/>
            <person name="G W."/>
            <person name="Daniel R."/>
        </authorList>
    </citation>
    <scope>NUCLEOTIDE SEQUENCE [LARGE SCALE GENOMIC DNA]</scope>
    <source>
        <strain evidence="5 6">W6</strain>
    </source>
</reference>
<dbReference type="OrthoDB" id="2471595at2"/>
<protein>
    <recommendedName>
        <fullName evidence="3">Nucleotidase</fullName>
        <ecNumber evidence="3">3.1.3.-</ecNumber>
    </recommendedName>
</protein>
<gene>
    <name evidence="5" type="ORF">CLIT_4c00890</name>
</gene>
<dbReference type="EC" id="3.1.3.-" evidence="3"/>
<comment type="caution">
    <text evidence="5">The sequence shown here is derived from an EMBL/GenBank/DDBJ whole genome shotgun (WGS) entry which is preliminary data.</text>
</comment>
<dbReference type="RefSeq" id="WP_038261955.1">
    <property type="nucleotide sequence ID" value="NZ_FSRH01000009.1"/>
</dbReference>
<accession>A0A069RPZ4</accession>
<evidence type="ECO:0000256" key="1">
    <source>
        <dbReference type="ARBA" id="ARBA00009589"/>
    </source>
</evidence>
<dbReference type="InterPro" id="IPR052419">
    <property type="entry name" value="5_3-deoxyribonucleotidase-like"/>
</dbReference>
<evidence type="ECO:0000256" key="2">
    <source>
        <dbReference type="ARBA" id="ARBA00022801"/>
    </source>
</evidence>
<keyword evidence="6" id="KW-1185">Reference proteome</keyword>
<dbReference type="eggNOG" id="COG5663">
    <property type="taxonomic scope" value="Bacteria"/>
</dbReference>
<proteinExistence type="inferred from homology"/>
<dbReference type="PANTHER" id="PTHR35134">
    <property type="entry name" value="NUCLEOTIDASE YQFW-RELATED"/>
    <property type="match status" value="1"/>
</dbReference>
<evidence type="ECO:0000256" key="4">
    <source>
        <dbReference type="PIRSR" id="PIRSR610708-1"/>
    </source>
</evidence>
<dbReference type="Gene3D" id="3.40.50.1000">
    <property type="entry name" value="HAD superfamily/HAD-like"/>
    <property type="match status" value="1"/>
</dbReference>
<feature type="active site" description="Nucleophile" evidence="4">
    <location>
        <position position="8"/>
    </location>
</feature>
<dbReference type="InterPro" id="IPR009206">
    <property type="entry name" value="Nucleotidase_putative"/>
</dbReference>
<feature type="active site" description="Proton donor" evidence="4">
    <location>
        <position position="10"/>
    </location>
</feature>
<organism evidence="5 6">
    <name type="scientific">Peptoclostridium litorale DSM 5388</name>
    <dbReference type="NCBI Taxonomy" id="1121324"/>
    <lineage>
        <taxon>Bacteria</taxon>
        <taxon>Bacillati</taxon>
        <taxon>Bacillota</taxon>
        <taxon>Clostridia</taxon>
        <taxon>Peptostreptococcales</taxon>
        <taxon>Peptoclostridiaceae</taxon>
        <taxon>Peptoclostridium</taxon>
    </lineage>
</organism>
<sequence>MKINLCIDIDGTVTEPYYWLERANSHFGCDIKPCDVTSYEIHKVIGVSDKEYVEFYNQCCHELHMESEIREHSKDIISRLSSFCSVNYVTARQKSLELTTENWLKKHDIMLGSLHLLGSHYKVEKARELDCDIFIEDRYENAVEISNAGFDVLLINCEYNKGPLPENAKRVYDWHQIEIEINRYAQKIKSKKQEIA</sequence>
<dbReference type="Proteomes" id="UP000027946">
    <property type="component" value="Unassembled WGS sequence"/>
</dbReference>
<evidence type="ECO:0000313" key="5">
    <source>
        <dbReference type="EMBL" id="KDR96252.1"/>
    </source>
</evidence>
<dbReference type="InterPro" id="IPR010708">
    <property type="entry name" value="5'(3')-deoxyribonucleotidase"/>
</dbReference>
<comment type="similarity">
    <text evidence="1 3">Belongs to the 5'(3')-deoxyribonucleotidase family.</text>
</comment>